<dbReference type="CDD" id="cd05013">
    <property type="entry name" value="SIS_RpiR"/>
    <property type="match status" value="1"/>
</dbReference>
<keyword evidence="1" id="KW-0805">Transcription regulation</keyword>
<dbReference type="PANTHER" id="PTHR30514:SF21">
    <property type="entry name" value="RPIR-FAMILY TRANSCRIPTIONAL REGULATOR"/>
    <property type="match status" value="1"/>
</dbReference>
<dbReference type="Proteomes" id="UP001596310">
    <property type="component" value="Unassembled WGS sequence"/>
</dbReference>
<evidence type="ECO:0000256" key="1">
    <source>
        <dbReference type="ARBA" id="ARBA00023015"/>
    </source>
</evidence>
<name>A0ABW1UQN0_9LACO</name>
<dbReference type="InterPro" id="IPR001347">
    <property type="entry name" value="SIS_dom"/>
</dbReference>
<dbReference type="InterPro" id="IPR047640">
    <property type="entry name" value="RpiR-like"/>
</dbReference>
<dbReference type="SUPFAM" id="SSF46689">
    <property type="entry name" value="Homeodomain-like"/>
    <property type="match status" value="1"/>
</dbReference>
<keyword evidence="2" id="KW-0238">DNA-binding</keyword>
<keyword evidence="3" id="KW-0804">Transcription</keyword>
<comment type="caution">
    <text evidence="6">The sequence shown here is derived from an EMBL/GenBank/DDBJ whole genome shotgun (WGS) entry which is preliminary data.</text>
</comment>
<dbReference type="Pfam" id="PF01418">
    <property type="entry name" value="HTH_6"/>
    <property type="match status" value="1"/>
</dbReference>
<dbReference type="InterPro" id="IPR035472">
    <property type="entry name" value="RpiR-like_SIS"/>
</dbReference>
<protein>
    <submittedName>
        <fullName evidence="6">MurR/RpiR family transcriptional regulator</fullName>
    </submittedName>
</protein>
<dbReference type="PROSITE" id="PS51071">
    <property type="entry name" value="HTH_RPIR"/>
    <property type="match status" value="1"/>
</dbReference>
<dbReference type="EMBL" id="JBHSSM010000017">
    <property type="protein sequence ID" value="MFC6315360.1"/>
    <property type="molecule type" value="Genomic_DNA"/>
</dbReference>
<dbReference type="Gene3D" id="3.40.50.10490">
    <property type="entry name" value="Glucose-6-phosphate isomerase like protein, domain 1"/>
    <property type="match status" value="1"/>
</dbReference>
<accession>A0ABW1UQN0</accession>
<evidence type="ECO:0000256" key="2">
    <source>
        <dbReference type="ARBA" id="ARBA00023125"/>
    </source>
</evidence>
<sequence>MTIIRTIEQNFNTLAEKERQVALFVMNNAYNVRNMSIKELADKTDTSIATVTRFCHKVNCTSYADLKMKLTIATTANEPAKPAMPDDNTLDAINNFYEQVIISSIQIFDETIIQEVIRKIKTAHRIFIMGIGSSGLTARELEFRLGRMGLTAFACTDSHTMKIYSSLVTAKDVVISISISGNTTEVVEATKLAKKQQAKIIAFTSFESSELTKTSDVTVLVYNALFLNHESFINSQFSLMYLIDVLSTYLLRDKRYAKNLERTVGVVHPNK</sequence>
<dbReference type="Pfam" id="PF01380">
    <property type="entry name" value="SIS"/>
    <property type="match status" value="1"/>
</dbReference>
<evidence type="ECO:0000256" key="3">
    <source>
        <dbReference type="ARBA" id="ARBA00023163"/>
    </source>
</evidence>
<dbReference type="Gene3D" id="1.10.10.10">
    <property type="entry name" value="Winged helix-like DNA-binding domain superfamily/Winged helix DNA-binding domain"/>
    <property type="match status" value="1"/>
</dbReference>
<dbReference type="PANTHER" id="PTHR30514">
    <property type="entry name" value="GLUCOKINASE"/>
    <property type="match status" value="1"/>
</dbReference>
<keyword evidence="7" id="KW-1185">Reference proteome</keyword>
<dbReference type="InterPro" id="IPR046348">
    <property type="entry name" value="SIS_dom_sf"/>
</dbReference>
<feature type="domain" description="SIS" evidence="5">
    <location>
        <begin position="116"/>
        <end position="256"/>
    </location>
</feature>
<dbReference type="RefSeq" id="WP_125597573.1">
    <property type="nucleotide sequence ID" value="NZ_JBHSSM010000017.1"/>
</dbReference>
<evidence type="ECO:0000259" key="5">
    <source>
        <dbReference type="PROSITE" id="PS51464"/>
    </source>
</evidence>
<feature type="domain" description="HTH rpiR-type" evidence="4">
    <location>
        <begin position="1"/>
        <end position="77"/>
    </location>
</feature>
<evidence type="ECO:0000259" key="4">
    <source>
        <dbReference type="PROSITE" id="PS51071"/>
    </source>
</evidence>
<gene>
    <name evidence="6" type="ORF">ACFQHW_07280</name>
</gene>
<evidence type="ECO:0000313" key="6">
    <source>
        <dbReference type="EMBL" id="MFC6315360.1"/>
    </source>
</evidence>
<dbReference type="InterPro" id="IPR000281">
    <property type="entry name" value="HTH_RpiR"/>
</dbReference>
<dbReference type="SUPFAM" id="SSF53697">
    <property type="entry name" value="SIS domain"/>
    <property type="match status" value="1"/>
</dbReference>
<reference evidence="7" key="1">
    <citation type="journal article" date="2019" name="Int. J. Syst. Evol. Microbiol.">
        <title>The Global Catalogue of Microorganisms (GCM) 10K type strain sequencing project: providing services to taxonomists for standard genome sequencing and annotation.</title>
        <authorList>
            <consortium name="The Broad Institute Genomics Platform"/>
            <consortium name="The Broad Institute Genome Sequencing Center for Infectious Disease"/>
            <person name="Wu L."/>
            <person name="Ma J."/>
        </authorList>
    </citation>
    <scope>NUCLEOTIDE SEQUENCE [LARGE SCALE GENOMIC DNA]</scope>
    <source>
        <strain evidence="7">CCM 8897</strain>
    </source>
</reference>
<dbReference type="PROSITE" id="PS51464">
    <property type="entry name" value="SIS"/>
    <property type="match status" value="1"/>
</dbReference>
<dbReference type="InterPro" id="IPR036388">
    <property type="entry name" value="WH-like_DNA-bd_sf"/>
</dbReference>
<dbReference type="InterPro" id="IPR009057">
    <property type="entry name" value="Homeodomain-like_sf"/>
</dbReference>
<evidence type="ECO:0000313" key="7">
    <source>
        <dbReference type="Proteomes" id="UP001596310"/>
    </source>
</evidence>
<proteinExistence type="predicted"/>
<organism evidence="6 7">
    <name type="scientific">Lapidilactobacillus achengensis</name>
    <dbReference type="NCBI Taxonomy" id="2486000"/>
    <lineage>
        <taxon>Bacteria</taxon>
        <taxon>Bacillati</taxon>
        <taxon>Bacillota</taxon>
        <taxon>Bacilli</taxon>
        <taxon>Lactobacillales</taxon>
        <taxon>Lactobacillaceae</taxon>
        <taxon>Lapidilactobacillus</taxon>
    </lineage>
</organism>